<evidence type="ECO:0000313" key="11">
    <source>
        <dbReference type="Proteomes" id="UP000076874"/>
    </source>
</evidence>
<organism evidence="10 11">
    <name type="scientific">Niveomyces insectorum RCEF 264</name>
    <dbReference type="NCBI Taxonomy" id="1081102"/>
    <lineage>
        <taxon>Eukaryota</taxon>
        <taxon>Fungi</taxon>
        <taxon>Dikarya</taxon>
        <taxon>Ascomycota</taxon>
        <taxon>Pezizomycotina</taxon>
        <taxon>Sordariomycetes</taxon>
        <taxon>Hypocreomycetidae</taxon>
        <taxon>Hypocreales</taxon>
        <taxon>Cordycipitaceae</taxon>
        <taxon>Niveomyces</taxon>
    </lineage>
</organism>
<keyword evidence="5 8" id="KW-0274">FAD</keyword>
<feature type="domain" description="FAD-binding FR-type" evidence="9">
    <location>
        <begin position="43"/>
        <end position="149"/>
    </location>
</feature>
<dbReference type="GO" id="GO:0016020">
    <property type="term" value="C:membrane"/>
    <property type="evidence" value="ECO:0007669"/>
    <property type="project" value="UniProtKB-SubCell"/>
</dbReference>
<dbReference type="Proteomes" id="UP000076874">
    <property type="component" value="Unassembled WGS sequence"/>
</dbReference>
<feature type="binding site" evidence="8">
    <location>
        <position position="122"/>
    </location>
    <ligand>
        <name>FAD</name>
        <dbReference type="ChEBI" id="CHEBI:57692"/>
    </ligand>
</feature>
<dbReference type="InterPro" id="IPR017927">
    <property type="entry name" value="FAD-bd_FR_type"/>
</dbReference>
<evidence type="ECO:0000256" key="5">
    <source>
        <dbReference type="ARBA" id="ARBA00022827"/>
    </source>
</evidence>
<dbReference type="Gene3D" id="3.40.50.80">
    <property type="entry name" value="Nucleotide-binding domain of ferredoxin-NADP reductase (FNR) module"/>
    <property type="match status" value="1"/>
</dbReference>
<dbReference type="InterPro" id="IPR001834">
    <property type="entry name" value="CBR-like"/>
</dbReference>
<dbReference type="PRINTS" id="PR00406">
    <property type="entry name" value="CYTB5RDTASE"/>
</dbReference>
<feature type="binding site" evidence="8">
    <location>
        <position position="167"/>
    </location>
    <ligand>
        <name>FAD</name>
        <dbReference type="ChEBI" id="CHEBI:57692"/>
    </ligand>
</feature>
<dbReference type="EMBL" id="AZHD01000002">
    <property type="protein sequence ID" value="OAA66883.1"/>
    <property type="molecule type" value="Genomic_DNA"/>
</dbReference>
<evidence type="ECO:0000256" key="4">
    <source>
        <dbReference type="ARBA" id="ARBA00022630"/>
    </source>
</evidence>
<protein>
    <submittedName>
        <fullName evidence="10">NADH-cytochrome b5 reductase</fullName>
    </submittedName>
</protein>
<comment type="caution">
    <text evidence="10">The sequence shown here is derived from an EMBL/GenBank/DDBJ whole genome shotgun (WGS) entry which is preliminary data.</text>
</comment>
<feature type="binding site" evidence="8">
    <location>
        <position position="99"/>
    </location>
    <ligand>
        <name>FAD</name>
        <dbReference type="ChEBI" id="CHEBI:57692"/>
    </ligand>
</feature>
<gene>
    <name evidence="10" type="ORF">SPI_01459</name>
</gene>
<feature type="binding site" evidence="8">
    <location>
        <position position="124"/>
    </location>
    <ligand>
        <name>FAD</name>
        <dbReference type="ChEBI" id="CHEBI:57692"/>
    </ligand>
</feature>
<dbReference type="Pfam" id="PF00970">
    <property type="entry name" value="FAD_binding_6"/>
    <property type="match status" value="1"/>
</dbReference>
<dbReference type="SUPFAM" id="SSF52343">
    <property type="entry name" value="Ferredoxin reductase-like, C-terminal NADP-linked domain"/>
    <property type="match status" value="1"/>
</dbReference>
<keyword evidence="4 8" id="KW-0285">Flavoprotein</keyword>
<feature type="binding site" evidence="8">
    <location>
        <position position="98"/>
    </location>
    <ligand>
        <name>FAD</name>
        <dbReference type="ChEBI" id="CHEBI:57692"/>
    </ligand>
</feature>
<evidence type="ECO:0000256" key="6">
    <source>
        <dbReference type="ARBA" id="ARBA00023002"/>
    </source>
</evidence>
<evidence type="ECO:0000313" key="10">
    <source>
        <dbReference type="EMBL" id="OAA66883.1"/>
    </source>
</evidence>
<name>A0A167YZF7_9HYPO</name>
<evidence type="ECO:0000256" key="2">
    <source>
        <dbReference type="ARBA" id="ARBA00004370"/>
    </source>
</evidence>
<feature type="binding site" evidence="8">
    <location>
        <position position="97"/>
    </location>
    <ligand>
        <name>FAD</name>
        <dbReference type="ChEBI" id="CHEBI:57692"/>
    </ligand>
</feature>
<keyword evidence="6" id="KW-0560">Oxidoreductase</keyword>
<comment type="similarity">
    <text evidence="3">Belongs to the flavoprotein pyridine nucleotide cytochrome reductase family.</text>
</comment>
<dbReference type="PANTHER" id="PTHR19370:SF101">
    <property type="entry name" value="NADH-CYTOCHROME B5 REDUCTASE"/>
    <property type="match status" value="1"/>
</dbReference>
<accession>A0A167YZF7</accession>
<dbReference type="InterPro" id="IPR001433">
    <property type="entry name" value="OxRdtase_FAD/NAD-bd"/>
</dbReference>
<dbReference type="STRING" id="1081102.A0A167YZF7"/>
<keyword evidence="7" id="KW-0472">Membrane</keyword>
<dbReference type="PANTHER" id="PTHR19370">
    <property type="entry name" value="NADH-CYTOCHROME B5 REDUCTASE"/>
    <property type="match status" value="1"/>
</dbReference>
<dbReference type="Pfam" id="PF00175">
    <property type="entry name" value="NAD_binding_1"/>
    <property type="match status" value="1"/>
</dbReference>
<comment type="cofactor">
    <cofactor evidence="1 8">
        <name>FAD</name>
        <dbReference type="ChEBI" id="CHEBI:57692"/>
    </cofactor>
</comment>
<evidence type="ECO:0000256" key="3">
    <source>
        <dbReference type="ARBA" id="ARBA00006105"/>
    </source>
</evidence>
<dbReference type="InterPro" id="IPR039261">
    <property type="entry name" value="FNR_nucleotide-bd"/>
</dbReference>
<dbReference type="CDD" id="cd06183">
    <property type="entry name" value="cyt_b5_reduct_like"/>
    <property type="match status" value="1"/>
</dbReference>
<dbReference type="GO" id="GO:0004128">
    <property type="term" value="F:cytochrome-b5 reductase activity, acting on NAD(P)H"/>
    <property type="evidence" value="ECO:0007669"/>
    <property type="project" value="TreeGrafter"/>
</dbReference>
<dbReference type="InterPro" id="IPR008333">
    <property type="entry name" value="Cbr1-like_FAD-bd_dom"/>
</dbReference>
<evidence type="ECO:0000256" key="7">
    <source>
        <dbReference type="ARBA" id="ARBA00023136"/>
    </source>
</evidence>
<proteinExistence type="inferred from homology"/>
<dbReference type="InterPro" id="IPR017938">
    <property type="entry name" value="Riboflavin_synthase-like_b-brl"/>
</dbReference>
<dbReference type="SUPFAM" id="SSF63380">
    <property type="entry name" value="Riboflavin synthase domain-like"/>
    <property type="match status" value="1"/>
</dbReference>
<dbReference type="GO" id="GO:0006696">
    <property type="term" value="P:ergosterol biosynthetic process"/>
    <property type="evidence" value="ECO:0007669"/>
    <property type="project" value="TreeGrafter"/>
</dbReference>
<comment type="subcellular location">
    <subcellularLocation>
        <location evidence="2">Membrane</location>
    </subcellularLocation>
</comment>
<feature type="binding site" evidence="8">
    <location>
        <position position="116"/>
    </location>
    <ligand>
        <name>FAD</name>
        <dbReference type="ChEBI" id="CHEBI:57692"/>
    </ligand>
</feature>
<dbReference type="Gene3D" id="2.40.30.10">
    <property type="entry name" value="Translation factors"/>
    <property type="match status" value="1"/>
</dbReference>
<evidence type="ECO:0000256" key="8">
    <source>
        <dbReference type="PIRSR" id="PIRSR601834-1"/>
    </source>
</evidence>
<sequence>MSTTVLVAAAAVAVGAYAFYTRRFATAQAESVNTPPKPTFSGVGFRTLTLTSTESVNHNVKHLRFALSDPQATSGLSLTSALLTVSWPKGRWLPVLRPYTPVNDLDDRGHLDLFVKLYPGGKQSGHLHQLQPGDTLTCMRIPGYRWSPAAVPPPQHVALVAGGQGITPCYQLLRGILANPEDRTRVTLVWGVNTDADLFLATEIAALQAKYPGRLTTRYVVSQPAAGSTHTPGHVTTAVLRTAGVVPPASAGIVAAAATKKDGVSKVFLSGPPAMEKALTKADGLFAQLGFTKKDVHTF</sequence>
<dbReference type="PROSITE" id="PS51384">
    <property type="entry name" value="FAD_FR"/>
    <property type="match status" value="1"/>
</dbReference>
<dbReference type="OrthoDB" id="432685at2759"/>
<evidence type="ECO:0000259" key="9">
    <source>
        <dbReference type="PROSITE" id="PS51384"/>
    </source>
</evidence>
<evidence type="ECO:0000256" key="1">
    <source>
        <dbReference type="ARBA" id="ARBA00001974"/>
    </source>
</evidence>
<reference evidence="10 11" key="1">
    <citation type="journal article" date="2016" name="Genome Biol. Evol.">
        <title>Divergent and convergent evolution of fungal pathogenicity.</title>
        <authorList>
            <person name="Shang Y."/>
            <person name="Xiao G."/>
            <person name="Zheng P."/>
            <person name="Cen K."/>
            <person name="Zhan S."/>
            <person name="Wang C."/>
        </authorList>
    </citation>
    <scope>NUCLEOTIDE SEQUENCE [LARGE SCALE GENOMIC DNA]</scope>
    <source>
        <strain evidence="10 11">RCEF 264</strain>
    </source>
</reference>
<keyword evidence="11" id="KW-1185">Reference proteome</keyword>
<dbReference type="AlphaFoldDB" id="A0A167YZF7"/>